<keyword evidence="1" id="KW-0732">Signal</keyword>
<evidence type="ECO:0000256" key="1">
    <source>
        <dbReference type="SAM" id="SignalP"/>
    </source>
</evidence>
<dbReference type="Proteomes" id="UP000438429">
    <property type="component" value="Unassembled WGS sequence"/>
</dbReference>
<name>A0A6A4SKI9_SCOMX</name>
<comment type="caution">
    <text evidence="2">The sequence shown here is derived from an EMBL/GenBank/DDBJ whole genome shotgun (WGS) entry which is preliminary data.</text>
</comment>
<dbReference type="EMBL" id="VEVO01000014">
    <property type="protein sequence ID" value="KAF0031534.1"/>
    <property type="molecule type" value="Genomic_DNA"/>
</dbReference>
<dbReference type="AlphaFoldDB" id="A0A6A4SKI9"/>
<feature type="chain" id="PRO_5025499869" evidence="1">
    <location>
        <begin position="21"/>
        <end position="167"/>
    </location>
</feature>
<gene>
    <name evidence="2" type="ORF">F2P81_016089</name>
</gene>
<feature type="signal peptide" evidence="1">
    <location>
        <begin position="1"/>
        <end position="20"/>
    </location>
</feature>
<protein>
    <submittedName>
        <fullName evidence="2">Uncharacterized protein</fullName>
    </submittedName>
</protein>
<reference evidence="2 3" key="1">
    <citation type="submission" date="2019-06" db="EMBL/GenBank/DDBJ databases">
        <title>Draft genomes of female and male turbot (Scophthalmus maximus).</title>
        <authorList>
            <person name="Xu H."/>
            <person name="Xu X.-W."/>
            <person name="Shao C."/>
            <person name="Chen S."/>
        </authorList>
    </citation>
    <scope>NUCLEOTIDE SEQUENCE [LARGE SCALE GENOMIC DNA]</scope>
    <source>
        <strain evidence="2">Ysfricsl-2016a</strain>
        <tissue evidence="2">Blood</tissue>
    </source>
</reference>
<accession>A0A6A4SKI9</accession>
<organism evidence="2 3">
    <name type="scientific">Scophthalmus maximus</name>
    <name type="common">Turbot</name>
    <name type="synonym">Psetta maxima</name>
    <dbReference type="NCBI Taxonomy" id="52904"/>
    <lineage>
        <taxon>Eukaryota</taxon>
        <taxon>Metazoa</taxon>
        <taxon>Chordata</taxon>
        <taxon>Craniata</taxon>
        <taxon>Vertebrata</taxon>
        <taxon>Euteleostomi</taxon>
        <taxon>Actinopterygii</taxon>
        <taxon>Neopterygii</taxon>
        <taxon>Teleostei</taxon>
        <taxon>Neoteleostei</taxon>
        <taxon>Acanthomorphata</taxon>
        <taxon>Carangaria</taxon>
        <taxon>Pleuronectiformes</taxon>
        <taxon>Pleuronectoidei</taxon>
        <taxon>Scophthalmidae</taxon>
        <taxon>Scophthalmus</taxon>
    </lineage>
</organism>
<evidence type="ECO:0000313" key="2">
    <source>
        <dbReference type="EMBL" id="KAF0031534.1"/>
    </source>
</evidence>
<sequence length="167" mass="18423">MEGHMAPFALLLCIAAAASASVPAASPRVSRHCESSPIEEVNTEKVKILELTAEASSQTCDPKHVNGNPWFQVRDMLPGCWTSFVTEDQAEVHILSFSTTHRGFNNSTALHYLINVRVRRETDSEDSFLPADISTNTSQMTGTAFSGEMHVLTVRSRKNKDNCHIPH</sequence>
<evidence type="ECO:0000313" key="3">
    <source>
        <dbReference type="Proteomes" id="UP000438429"/>
    </source>
</evidence>
<proteinExistence type="predicted"/>